<dbReference type="InterPro" id="IPR036425">
    <property type="entry name" value="MoaB/Mog-like_dom_sf"/>
</dbReference>
<dbReference type="Proteomes" id="UP000078542">
    <property type="component" value="Unassembled WGS sequence"/>
</dbReference>
<accession>A0A195CE18</accession>
<protein>
    <recommendedName>
        <fullName evidence="3">molybdopterin adenylyltransferase</fullName>
        <ecNumber evidence="3">2.7.7.75</ecNumber>
    </recommendedName>
</protein>
<dbReference type="GO" id="GO:0061598">
    <property type="term" value="F:molybdopterin adenylyltransferase activity"/>
    <property type="evidence" value="ECO:0007669"/>
    <property type="project" value="UniProtKB-UniRule"/>
</dbReference>
<dbReference type="InterPro" id="IPR036688">
    <property type="entry name" value="MoeA_C_domain_IV_sf"/>
</dbReference>
<dbReference type="GO" id="GO:0005829">
    <property type="term" value="C:cytosol"/>
    <property type="evidence" value="ECO:0007669"/>
    <property type="project" value="TreeGrafter"/>
</dbReference>
<dbReference type="Gene3D" id="2.40.340.10">
    <property type="entry name" value="MoeA, C-terminal, domain IV"/>
    <property type="match status" value="1"/>
</dbReference>
<comment type="similarity">
    <text evidence="2">In the C-terminal section; belongs to the MoeA family.</text>
</comment>
<comment type="function">
    <text evidence="4">Catalyzes two steps in the biosynthesis of the molybdenum cofactor. In the first step, molybdopterin is adenylated. Subsequently, molybdate is inserted into adenylated molybdopterin and AMP is released.</text>
</comment>
<dbReference type="EMBL" id="KQ977873">
    <property type="protein sequence ID" value="KYM99119.1"/>
    <property type="molecule type" value="Genomic_DNA"/>
</dbReference>
<name>A0A195CE18_9HYME</name>
<keyword evidence="4" id="KW-0479">Metal-binding</keyword>
<feature type="domain" description="MoaB/Mog" evidence="5">
    <location>
        <begin position="162"/>
        <end position="303"/>
    </location>
</feature>
<dbReference type="InterPro" id="IPR038987">
    <property type="entry name" value="MoeA-like"/>
</dbReference>
<evidence type="ECO:0000256" key="3">
    <source>
        <dbReference type="ARBA" id="ARBA00012509"/>
    </source>
</evidence>
<dbReference type="UniPathway" id="UPA00344"/>
<comment type="cofactor">
    <cofactor evidence="4">
        <name>Mg(2+)</name>
        <dbReference type="ChEBI" id="CHEBI:18420"/>
    </cofactor>
</comment>
<dbReference type="GO" id="GO:0061599">
    <property type="term" value="F:molybdopterin molybdotransferase activity"/>
    <property type="evidence" value="ECO:0007669"/>
    <property type="project" value="UniProtKB-UniRule"/>
</dbReference>
<dbReference type="Gene3D" id="3.40.980.10">
    <property type="entry name" value="MoaB/Mog-like domain"/>
    <property type="match status" value="1"/>
</dbReference>
<dbReference type="SUPFAM" id="SSF53218">
    <property type="entry name" value="Molybdenum cofactor biosynthesis proteins"/>
    <property type="match status" value="1"/>
</dbReference>
<dbReference type="InterPro" id="IPR005110">
    <property type="entry name" value="MoeA_linker/N"/>
</dbReference>
<dbReference type="GO" id="GO:0007529">
    <property type="term" value="P:establishment of synaptic specificity at neuromuscular junction"/>
    <property type="evidence" value="ECO:0007669"/>
    <property type="project" value="TreeGrafter"/>
</dbReference>
<dbReference type="GO" id="GO:0046872">
    <property type="term" value="F:metal ion binding"/>
    <property type="evidence" value="ECO:0007669"/>
    <property type="project" value="UniProtKB-UniRule"/>
</dbReference>
<comment type="catalytic activity">
    <reaction evidence="4">
        <text>molybdopterin + ATP + H(+) = adenylyl-molybdopterin + diphosphate</text>
        <dbReference type="Rhea" id="RHEA:31331"/>
        <dbReference type="ChEBI" id="CHEBI:15378"/>
        <dbReference type="ChEBI" id="CHEBI:30616"/>
        <dbReference type="ChEBI" id="CHEBI:33019"/>
        <dbReference type="ChEBI" id="CHEBI:58698"/>
        <dbReference type="ChEBI" id="CHEBI:62727"/>
    </reaction>
</comment>
<evidence type="ECO:0000256" key="1">
    <source>
        <dbReference type="ARBA" id="ARBA00007589"/>
    </source>
</evidence>
<dbReference type="Gene3D" id="2.170.190.11">
    <property type="entry name" value="Molybdopterin biosynthesis moea protein, domain 3"/>
    <property type="match status" value="1"/>
</dbReference>
<dbReference type="PANTHER" id="PTHR10192">
    <property type="entry name" value="MOLYBDOPTERIN BIOSYNTHESIS PROTEIN"/>
    <property type="match status" value="1"/>
</dbReference>
<keyword evidence="4" id="KW-0460">Magnesium</keyword>
<dbReference type="SUPFAM" id="SSF63882">
    <property type="entry name" value="MoeA N-terminal region -like"/>
    <property type="match status" value="1"/>
</dbReference>
<dbReference type="GO" id="GO:0098970">
    <property type="term" value="P:postsynaptic neurotransmitter receptor diffusion trapping"/>
    <property type="evidence" value="ECO:0007669"/>
    <property type="project" value="TreeGrafter"/>
</dbReference>
<organism evidence="6 7">
    <name type="scientific">Cyphomyrmex costatus</name>
    <dbReference type="NCBI Taxonomy" id="456900"/>
    <lineage>
        <taxon>Eukaryota</taxon>
        <taxon>Metazoa</taxon>
        <taxon>Ecdysozoa</taxon>
        <taxon>Arthropoda</taxon>
        <taxon>Hexapoda</taxon>
        <taxon>Insecta</taxon>
        <taxon>Pterygota</taxon>
        <taxon>Neoptera</taxon>
        <taxon>Endopterygota</taxon>
        <taxon>Hymenoptera</taxon>
        <taxon>Apocrita</taxon>
        <taxon>Aculeata</taxon>
        <taxon>Formicoidea</taxon>
        <taxon>Formicidae</taxon>
        <taxon>Myrmicinae</taxon>
        <taxon>Cyphomyrmex</taxon>
    </lineage>
</organism>
<evidence type="ECO:0000313" key="7">
    <source>
        <dbReference type="Proteomes" id="UP000078542"/>
    </source>
</evidence>
<comment type="catalytic activity">
    <reaction evidence="4">
        <text>adenylyl-molybdopterin + molybdate = Mo-molybdopterin + AMP + H(+)</text>
        <dbReference type="Rhea" id="RHEA:35047"/>
        <dbReference type="ChEBI" id="CHEBI:15378"/>
        <dbReference type="ChEBI" id="CHEBI:36264"/>
        <dbReference type="ChEBI" id="CHEBI:62727"/>
        <dbReference type="ChEBI" id="CHEBI:71302"/>
        <dbReference type="ChEBI" id="CHEBI:456215"/>
    </reaction>
</comment>
<dbReference type="GO" id="GO:0006777">
    <property type="term" value="P:Mo-molybdopterin cofactor biosynthetic process"/>
    <property type="evidence" value="ECO:0007669"/>
    <property type="project" value="UniProtKB-UniRule"/>
</dbReference>
<dbReference type="Pfam" id="PF03453">
    <property type="entry name" value="MoeA_N"/>
    <property type="match status" value="1"/>
</dbReference>
<evidence type="ECO:0000259" key="5">
    <source>
        <dbReference type="SMART" id="SM00852"/>
    </source>
</evidence>
<evidence type="ECO:0000313" key="6">
    <source>
        <dbReference type="EMBL" id="KYM99119.1"/>
    </source>
</evidence>
<dbReference type="GO" id="GO:0099634">
    <property type="term" value="C:postsynaptic specialization membrane"/>
    <property type="evidence" value="ECO:0007669"/>
    <property type="project" value="GOC"/>
</dbReference>
<dbReference type="PANTHER" id="PTHR10192:SF5">
    <property type="entry name" value="GEPHYRIN"/>
    <property type="match status" value="1"/>
</dbReference>
<dbReference type="GO" id="GO:0030425">
    <property type="term" value="C:dendrite"/>
    <property type="evidence" value="ECO:0007669"/>
    <property type="project" value="TreeGrafter"/>
</dbReference>
<dbReference type="GO" id="GO:0005524">
    <property type="term" value="F:ATP binding"/>
    <property type="evidence" value="ECO:0007669"/>
    <property type="project" value="UniProtKB-UniRule"/>
</dbReference>
<dbReference type="InterPro" id="IPR036135">
    <property type="entry name" value="MoeA_linker/N_sf"/>
</dbReference>
<dbReference type="Gene3D" id="3.90.105.10">
    <property type="entry name" value="Molybdopterin biosynthesis moea protein, domain 2"/>
    <property type="match status" value="1"/>
</dbReference>
<reference evidence="6 7" key="1">
    <citation type="submission" date="2016-03" db="EMBL/GenBank/DDBJ databases">
        <title>Cyphomyrmex costatus WGS genome.</title>
        <authorList>
            <person name="Nygaard S."/>
            <person name="Hu H."/>
            <person name="Boomsma J."/>
            <person name="Zhang G."/>
        </authorList>
    </citation>
    <scope>NUCLEOTIDE SEQUENCE [LARGE SCALE GENOMIC DNA]</scope>
    <source>
        <strain evidence="6">MS0001</strain>
        <tissue evidence="6">Whole body</tissue>
    </source>
</reference>
<sequence>MKTNEAYGRVIANSIVSSVDVPSYNTSTKRGYAVLVSDGKNKRRVLKAYNPTFAEIVPGTCVRVRSGDPIPNGATAVVMLKNTKILEDSSDNDDYFNIHGKEYEIEVLVAPEKNENIRVVGCEIKRNEIILQVCSRIRTAELSILKLCGFDSVSVIKLPSVGLLSIGNKLEEPGYTLTLKRTYDCNSLILTSLLKVNGYNSIDFGISAFDSKAIIKNIVDALDKVDILVIIGHANDNDLLKPILKEYFNAVIHFGRVEMKPGKSTTFATCTFNDRTKFFLCMSANPATIPIVTHILLLPFLDAMQFDIMAFDSKNIIPTCVKTTHELHHRPKFSWTTLRWSDKEIFSRACCSKKKHRSMINEFQKANALLMLPRRTVHNSKIDAAFVSAIYLG</sequence>
<comment type="similarity">
    <text evidence="1">In the N-terminal section; belongs to the MoaB/Mog family.</text>
</comment>
<dbReference type="InterPro" id="IPR001453">
    <property type="entry name" value="MoaB/Mog_dom"/>
</dbReference>
<keyword evidence="7" id="KW-1185">Reference proteome</keyword>
<gene>
    <name evidence="6" type="ORF">ALC62_10088</name>
</gene>
<dbReference type="EC" id="2.7.7.75" evidence="3"/>
<dbReference type="GO" id="GO:0072579">
    <property type="term" value="P:glycine receptor clustering"/>
    <property type="evidence" value="ECO:0007669"/>
    <property type="project" value="TreeGrafter"/>
</dbReference>
<keyword evidence="4" id="KW-0501">Molybdenum cofactor biosynthesis</keyword>
<comment type="similarity">
    <text evidence="4">Belongs to the MoeA family.</text>
</comment>
<dbReference type="GO" id="GO:0097112">
    <property type="term" value="P:gamma-aminobutyric acid receptor clustering"/>
    <property type="evidence" value="ECO:0007669"/>
    <property type="project" value="TreeGrafter"/>
</dbReference>
<dbReference type="Pfam" id="PF00994">
    <property type="entry name" value="MoCF_biosynth"/>
    <property type="match status" value="1"/>
</dbReference>
<evidence type="ECO:0000256" key="4">
    <source>
        <dbReference type="RuleBase" id="RU365090"/>
    </source>
</evidence>
<dbReference type="STRING" id="456900.A0A195CE18"/>
<proteinExistence type="inferred from homology"/>
<keyword evidence="4" id="KW-0500">Molybdenum</keyword>
<comment type="pathway">
    <text evidence="4">Cofactor biosynthesis; molybdopterin biosynthesis.</text>
</comment>
<evidence type="ECO:0000256" key="2">
    <source>
        <dbReference type="ARBA" id="ARBA00008339"/>
    </source>
</evidence>
<dbReference type="AlphaFoldDB" id="A0A195CE18"/>
<keyword evidence="4" id="KW-0808">Transferase</keyword>
<dbReference type="SMART" id="SM00852">
    <property type="entry name" value="MoCF_biosynth"/>
    <property type="match status" value="1"/>
</dbReference>